<feature type="binding site" evidence="8">
    <location>
        <position position="317"/>
    </location>
    <ligand>
        <name>adenosylcob(III)alamin</name>
        <dbReference type="ChEBI" id="CHEBI:18408"/>
    </ligand>
</feature>
<dbReference type="Pfam" id="PF05985">
    <property type="entry name" value="EutC"/>
    <property type="match status" value="1"/>
</dbReference>
<dbReference type="InterPro" id="IPR042255">
    <property type="entry name" value="EutC_N"/>
</dbReference>
<dbReference type="EC" id="4.3.1.7" evidence="6 8"/>
<organism evidence="10 11">
    <name type="scientific">Pseudomonas syringae pv. coryli</name>
    <dbReference type="NCBI Taxonomy" id="317659"/>
    <lineage>
        <taxon>Bacteria</taxon>
        <taxon>Pseudomonadati</taxon>
        <taxon>Pseudomonadota</taxon>
        <taxon>Gammaproteobacteria</taxon>
        <taxon>Pseudomonadales</taxon>
        <taxon>Pseudomonadaceae</taxon>
        <taxon>Pseudomonas</taxon>
    </lineage>
</organism>
<dbReference type="GO" id="GO:0008851">
    <property type="term" value="F:ethanolamine ammonia-lyase activity"/>
    <property type="evidence" value="ECO:0007669"/>
    <property type="project" value="UniProtKB-UniRule"/>
</dbReference>
<dbReference type="GO" id="GO:0006520">
    <property type="term" value="P:amino acid metabolic process"/>
    <property type="evidence" value="ECO:0007669"/>
    <property type="project" value="InterPro"/>
</dbReference>
<comment type="cofactor">
    <cofactor evidence="8">
        <name>adenosylcob(III)alamin</name>
        <dbReference type="ChEBI" id="CHEBI:18408"/>
    </cofactor>
    <text evidence="8">Binds between the large and small subunits.</text>
</comment>
<comment type="pathway">
    <text evidence="8">Amine and polyamine degradation; ethanolamine degradation.</text>
</comment>
<keyword evidence="4 8" id="KW-1283">Bacterial microcompartment</keyword>
<dbReference type="FunFam" id="1.10.30.40:FF:000001">
    <property type="entry name" value="Ethanolamine ammonia-lyase light chain"/>
    <property type="match status" value="1"/>
</dbReference>
<dbReference type="HAMAP" id="MF_00601">
    <property type="entry name" value="EutC"/>
    <property type="match status" value="1"/>
</dbReference>
<dbReference type="PANTHER" id="PTHR39330:SF1">
    <property type="entry name" value="ETHANOLAMINE AMMONIA-LYASE SMALL SUBUNIT"/>
    <property type="match status" value="1"/>
</dbReference>
<dbReference type="Gene3D" id="3.40.50.11240">
    <property type="entry name" value="Ethanolamine ammonia-lyase light chain (EutC)"/>
    <property type="match status" value="1"/>
</dbReference>
<dbReference type="GO" id="GO:0009350">
    <property type="term" value="C:ethanolamine ammonia-lyase complex"/>
    <property type="evidence" value="ECO:0007669"/>
    <property type="project" value="UniProtKB-UniRule"/>
</dbReference>
<dbReference type="GO" id="GO:0046336">
    <property type="term" value="P:ethanolamine catabolic process"/>
    <property type="evidence" value="ECO:0007669"/>
    <property type="project" value="UniProtKB-UniRule"/>
</dbReference>
<dbReference type="PANTHER" id="PTHR39330">
    <property type="entry name" value="ETHANOLAMINE AMMONIA-LYASE LIGHT CHAIN"/>
    <property type="match status" value="1"/>
</dbReference>
<name>A0A0P9N3U3_9PSED</name>
<dbReference type="InterPro" id="IPR009246">
    <property type="entry name" value="EutC"/>
</dbReference>
<feature type="compositionally biased region" description="Basic residues" evidence="9">
    <location>
        <begin position="1"/>
        <end position="14"/>
    </location>
</feature>
<evidence type="ECO:0000256" key="4">
    <source>
        <dbReference type="ARBA" id="ARBA00024446"/>
    </source>
</evidence>
<dbReference type="GO" id="GO:0031419">
    <property type="term" value="F:cobalamin binding"/>
    <property type="evidence" value="ECO:0007669"/>
    <property type="project" value="UniProtKB-UniRule"/>
</dbReference>
<feature type="region of interest" description="Disordered" evidence="9">
    <location>
        <begin position="1"/>
        <end position="30"/>
    </location>
</feature>
<dbReference type="UniPathway" id="UPA00560"/>
<evidence type="ECO:0000313" key="10">
    <source>
        <dbReference type="EMBL" id="KPW99587.1"/>
    </source>
</evidence>
<protein>
    <recommendedName>
        <fullName evidence="7 8">Ethanolamine ammonia-lyase small subunit</fullName>
        <shortName evidence="8">EAL small subunit</shortName>
        <ecNumber evidence="6 8">4.3.1.7</ecNumber>
    </recommendedName>
</protein>
<dbReference type="AlphaFoldDB" id="A0A0P9N3U3"/>
<sequence length="386" mass="41588">MLHQPRRGRSGRHGHPADPAGRRGDQLHHGHPRLRRHHAQLPDHLVPRRAVRQAKPGPASCAGIRSLAGENGHLHPGRRPCALRRQPAACLPSGAGASSMSDEPMNELQDSAAPANPWLELRRLTPARIALGRTGTSLPTSAQLDFQAAHAQARDAVHLAFDHAAISAQLTEKGRETLLLHSAAADRDSYLQRPDLGRRLNDESAQTLRDYAAAHPGGLDLAVVVADGLSALAVHRHAVPFLIRLEEQASAEGWSLSPVIMVEQGRVAVADEVGELLGAKMVVILIGERPGLSSPDSLGLYFTYAPKVGLNDAHRNCISNVRLEGLSYGMAAHRLLYLMREACRRQISGVNLKDEAELQTLESDGADDHSDKPIGNFLLDGPAAPH</sequence>
<evidence type="ECO:0000256" key="8">
    <source>
        <dbReference type="HAMAP-Rule" id="MF_00601"/>
    </source>
</evidence>
<keyword evidence="11" id="KW-1185">Reference proteome</keyword>
<gene>
    <name evidence="8" type="primary">eutC</name>
    <name evidence="10" type="ORF">ALO75_02402</name>
</gene>
<dbReference type="InterPro" id="IPR042251">
    <property type="entry name" value="EutC_C"/>
</dbReference>
<feature type="binding site" evidence="8">
    <location>
        <position position="288"/>
    </location>
    <ligand>
        <name>adenosylcob(III)alamin</name>
        <dbReference type="ChEBI" id="CHEBI:18408"/>
    </ligand>
</feature>
<comment type="subcellular location">
    <subcellularLocation>
        <location evidence="8">Bacterial microcompartment</location>
    </subcellularLocation>
</comment>
<proteinExistence type="inferred from homology"/>
<evidence type="ECO:0000313" key="11">
    <source>
        <dbReference type="Proteomes" id="UP000051335"/>
    </source>
</evidence>
<comment type="catalytic activity">
    <reaction evidence="5 8">
        <text>ethanolamine = acetaldehyde + NH4(+)</text>
        <dbReference type="Rhea" id="RHEA:15313"/>
        <dbReference type="ChEBI" id="CHEBI:15343"/>
        <dbReference type="ChEBI" id="CHEBI:28938"/>
        <dbReference type="ChEBI" id="CHEBI:57603"/>
        <dbReference type="EC" id="4.3.1.7"/>
    </reaction>
</comment>
<reference evidence="10 11" key="1">
    <citation type="submission" date="2015-09" db="EMBL/GenBank/DDBJ databases">
        <title>Genome announcement of multiple Pseudomonas syringae strains.</title>
        <authorList>
            <person name="Thakur S."/>
            <person name="Wang P.W."/>
            <person name="Gong Y."/>
            <person name="Weir B.S."/>
            <person name="Guttman D.S."/>
        </authorList>
    </citation>
    <scope>NUCLEOTIDE SEQUENCE [LARGE SCALE GENOMIC DNA]</scope>
    <source>
        <strain evidence="10 11">ICMP17001</strain>
    </source>
</reference>
<dbReference type="FunFam" id="3.40.50.11240:FF:000001">
    <property type="entry name" value="Ethanolamine ammonia-lyase light chain"/>
    <property type="match status" value="1"/>
</dbReference>
<comment type="similarity">
    <text evidence="8">Belongs to the EutC family.</text>
</comment>
<comment type="subunit">
    <text evidence="8">The basic unit is a heterodimer which dimerizes to form tetramers. The heterotetramers trimerize; 6 large subunits form a core ring with 6 small subunits projecting outwards.</text>
</comment>
<feature type="region of interest" description="Disordered" evidence="9">
    <location>
        <begin position="363"/>
        <end position="386"/>
    </location>
</feature>
<evidence type="ECO:0000256" key="2">
    <source>
        <dbReference type="ARBA" id="ARBA00023239"/>
    </source>
</evidence>
<dbReference type="Gene3D" id="1.10.30.40">
    <property type="entry name" value="Ethanolamine ammonia-lyase light chain (EutC), N-terminal domain"/>
    <property type="match status" value="1"/>
</dbReference>
<dbReference type="NCBIfam" id="NF003971">
    <property type="entry name" value="PRK05465.1"/>
    <property type="match status" value="1"/>
</dbReference>
<evidence type="ECO:0000256" key="1">
    <source>
        <dbReference type="ARBA" id="ARBA00022628"/>
    </source>
</evidence>
<dbReference type="EMBL" id="LJQC01000482">
    <property type="protein sequence ID" value="KPW99587.1"/>
    <property type="molecule type" value="Genomic_DNA"/>
</dbReference>
<accession>A0A0P9N3U3</accession>
<keyword evidence="3 8" id="KW-0170">Cobalt</keyword>
<evidence type="ECO:0000256" key="9">
    <source>
        <dbReference type="SAM" id="MobiDB-lite"/>
    </source>
</evidence>
<dbReference type="Proteomes" id="UP000051335">
    <property type="component" value="Unassembled WGS sequence"/>
</dbReference>
<feature type="binding site" evidence="8">
    <location>
        <position position="267"/>
    </location>
    <ligand>
        <name>adenosylcob(III)alamin</name>
        <dbReference type="ChEBI" id="CHEBI:18408"/>
    </ligand>
</feature>
<comment type="caution">
    <text evidence="10">The sequence shown here is derived from an EMBL/GenBank/DDBJ whole genome shotgun (WGS) entry which is preliminary data.</text>
</comment>
<evidence type="ECO:0000256" key="6">
    <source>
        <dbReference type="ARBA" id="ARBA00067005"/>
    </source>
</evidence>
<keyword evidence="2 8" id="KW-0456">Lyase</keyword>
<evidence type="ECO:0000256" key="5">
    <source>
        <dbReference type="ARBA" id="ARBA00052081"/>
    </source>
</evidence>
<dbReference type="PATRIC" id="fig|317659.3.peg.3697"/>
<comment type="function">
    <text evidence="8">Catalyzes the deamination of various vicinal amino-alcohols to oxo compounds. Allows this organism to utilize ethanolamine as the sole source of nitrogen and carbon in the presence of external vitamin B12.</text>
</comment>
<evidence type="ECO:0000256" key="3">
    <source>
        <dbReference type="ARBA" id="ARBA00023285"/>
    </source>
</evidence>
<evidence type="ECO:0000256" key="7">
    <source>
        <dbReference type="ARBA" id="ARBA00069181"/>
    </source>
</evidence>
<keyword evidence="1 8" id="KW-0846">Cobalamin</keyword>
<dbReference type="GO" id="GO:0031471">
    <property type="term" value="C:ethanolamine degradation polyhedral organelle"/>
    <property type="evidence" value="ECO:0007669"/>
    <property type="project" value="UniProtKB-UniRule"/>
</dbReference>